<name>A0A517Q145_9PLAN</name>
<evidence type="ECO:0000313" key="2">
    <source>
        <dbReference type="Proteomes" id="UP000315647"/>
    </source>
</evidence>
<dbReference type="Proteomes" id="UP000315647">
    <property type="component" value="Chromosome"/>
</dbReference>
<proteinExistence type="predicted"/>
<sequence>MMNDFKWQILLMIGTVGQADRCHPLINLLIRKVSMMKIKFAERRVGVKTDLCPFVAGFCPVLAGILSRFVLVFVPMWPASKGETGRTDSLLSGENSVKIDGDSGVVSSVVPDMQGTEHRPRARARFGPTYDSECANQGESVQVGVREVQCVTGCGDLIGTRQADRWVCFLRKR</sequence>
<gene>
    <name evidence="1" type="ORF">Enr10x_06440</name>
</gene>
<organism evidence="1 2">
    <name type="scientific">Gimesia panareensis</name>
    <dbReference type="NCBI Taxonomy" id="2527978"/>
    <lineage>
        <taxon>Bacteria</taxon>
        <taxon>Pseudomonadati</taxon>
        <taxon>Planctomycetota</taxon>
        <taxon>Planctomycetia</taxon>
        <taxon>Planctomycetales</taxon>
        <taxon>Planctomycetaceae</taxon>
        <taxon>Gimesia</taxon>
    </lineage>
</organism>
<dbReference type="EMBL" id="CP037421">
    <property type="protein sequence ID" value="QDT25349.1"/>
    <property type="molecule type" value="Genomic_DNA"/>
</dbReference>
<protein>
    <submittedName>
        <fullName evidence="1">Uncharacterized protein</fullName>
    </submittedName>
</protein>
<accession>A0A517Q145</accession>
<evidence type="ECO:0000313" key="1">
    <source>
        <dbReference type="EMBL" id="QDT25349.1"/>
    </source>
</evidence>
<keyword evidence="2" id="KW-1185">Reference proteome</keyword>
<dbReference type="AlphaFoldDB" id="A0A517Q145"/>
<reference evidence="1 2" key="1">
    <citation type="submission" date="2019-03" db="EMBL/GenBank/DDBJ databases">
        <title>Deep-cultivation of Planctomycetes and their phenomic and genomic characterization uncovers novel biology.</title>
        <authorList>
            <person name="Wiegand S."/>
            <person name="Jogler M."/>
            <person name="Boedeker C."/>
            <person name="Pinto D."/>
            <person name="Vollmers J."/>
            <person name="Rivas-Marin E."/>
            <person name="Kohn T."/>
            <person name="Peeters S.H."/>
            <person name="Heuer A."/>
            <person name="Rast P."/>
            <person name="Oberbeckmann S."/>
            <person name="Bunk B."/>
            <person name="Jeske O."/>
            <person name="Meyerdierks A."/>
            <person name="Storesund J.E."/>
            <person name="Kallscheuer N."/>
            <person name="Luecker S."/>
            <person name="Lage O.M."/>
            <person name="Pohl T."/>
            <person name="Merkel B.J."/>
            <person name="Hornburger P."/>
            <person name="Mueller R.-W."/>
            <person name="Bruemmer F."/>
            <person name="Labrenz M."/>
            <person name="Spormann A.M."/>
            <person name="Op den Camp H."/>
            <person name="Overmann J."/>
            <person name="Amann R."/>
            <person name="Jetten M.S.M."/>
            <person name="Mascher T."/>
            <person name="Medema M.H."/>
            <person name="Devos D.P."/>
            <person name="Kaster A.-K."/>
            <person name="Ovreas L."/>
            <person name="Rohde M."/>
            <person name="Galperin M.Y."/>
            <person name="Jogler C."/>
        </authorList>
    </citation>
    <scope>NUCLEOTIDE SEQUENCE [LARGE SCALE GENOMIC DNA]</scope>
    <source>
        <strain evidence="1 2">Enr10</strain>
    </source>
</reference>